<evidence type="ECO:0000256" key="1">
    <source>
        <dbReference type="SAM" id="Phobius"/>
    </source>
</evidence>
<protein>
    <submittedName>
        <fullName evidence="2">Uncharacterized protein</fullName>
    </submittedName>
</protein>
<dbReference type="EMBL" id="MN739976">
    <property type="protein sequence ID" value="QHT80985.1"/>
    <property type="molecule type" value="Genomic_DNA"/>
</dbReference>
<accession>A0A6C0HLG0</accession>
<feature type="transmembrane region" description="Helical" evidence="1">
    <location>
        <begin position="33"/>
        <end position="53"/>
    </location>
</feature>
<reference evidence="2" key="1">
    <citation type="journal article" date="2020" name="Nature">
        <title>Giant virus diversity and host interactions through global metagenomics.</title>
        <authorList>
            <person name="Schulz F."/>
            <person name="Roux S."/>
            <person name="Paez-Espino D."/>
            <person name="Jungbluth S."/>
            <person name="Walsh D.A."/>
            <person name="Denef V.J."/>
            <person name="McMahon K.D."/>
            <person name="Konstantinidis K.T."/>
            <person name="Eloe-Fadrosh E.A."/>
            <person name="Kyrpides N.C."/>
            <person name="Woyke T."/>
        </authorList>
    </citation>
    <scope>NUCLEOTIDE SEQUENCE</scope>
    <source>
        <strain evidence="2">GVMAG-M-3300023184-135</strain>
    </source>
</reference>
<keyword evidence="1" id="KW-0812">Transmembrane</keyword>
<dbReference type="AlphaFoldDB" id="A0A6C0HLG0"/>
<name>A0A6C0HLG0_9ZZZZ</name>
<organism evidence="2">
    <name type="scientific">viral metagenome</name>
    <dbReference type="NCBI Taxonomy" id="1070528"/>
    <lineage>
        <taxon>unclassified sequences</taxon>
        <taxon>metagenomes</taxon>
        <taxon>organismal metagenomes</taxon>
    </lineage>
</organism>
<feature type="transmembrane region" description="Helical" evidence="1">
    <location>
        <begin position="6"/>
        <end position="21"/>
    </location>
</feature>
<keyword evidence="1" id="KW-0472">Membrane</keyword>
<proteinExistence type="predicted"/>
<sequence>MAHALNGLLMLAAVVVAYMNFRVLYKLDPYKKVMILLVFSVAIGIHAISHLGLETVYGLNPLKFFS</sequence>
<evidence type="ECO:0000313" key="2">
    <source>
        <dbReference type="EMBL" id="QHT80985.1"/>
    </source>
</evidence>
<keyword evidence="1" id="KW-1133">Transmembrane helix</keyword>